<protein>
    <submittedName>
        <fullName evidence="2">Predicted N-acyltransferase, GNAT family</fullName>
    </submittedName>
</protein>
<dbReference type="EMBL" id="FOKI01000015">
    <property type="protein sequence ID" value="SFB17460.1"/>
    <property type="molecule type" value="Genomic_DNA"/>
</dbReference>
<organism evidence="2 3">
    <name type="scientific">Clostridium frigidicarnis</name>
    <dbReference type="NCBI Taxonomy" id="84698"/>
    <lineage>
        <taxon>Bacteria</taxon>
        <taxon>Bacillati</taxon>
        <taxon>Bacillota</taxon>
        <taxon>Clostridia</taxon>
        <taxon>Eubacteriales</taxon>
        <taxon>Clostridiaceae</taxon>
        <taxon>Clostridium</taxon>
    </lineage>
</organism>
<dbReference type="InterPro" id="IPR000182">
    <property type="entry name" value="GNAT_dom"/>
</dbReference>
<dbReference type="PANTHER" id="PTHR13355">
    <property type="entry name" value="GLUCOSAMINE 6-PHOSPHATE N-ACETYLTRANSFERASE"/>
    <property type="match status" value="1"/>
</dbReference>
<feature type="domain" description="N-acetyltransferase" evidence="1">
    <location>
        <begin position="1"/>
        <end position="144"/>
    </location>
</feature>
<dbReference type="GO" id="GO:0004343">
    <property type="term" value="F:glucosamine 6-phosphate N-acetyltransferase activity"/>
    <property type="evidence" value="ECO:0007669"/>
    <property type="project" value="TreeGrafter"/>
</dbReference>
<dbReference type="InterPro" id="IPR016181">
    <property type="entry name" value="Acyl_CoA_acyltransferase"/>
</dbReference>
<dbReference type="AlphaFoldDB" id="A0A1I0YYL2"/>
<dbReference type="Gene3D" id="3.40.630.30">
    <property type="match status" value="1"/>
</dbReference>
<dbReference type="Proteomes" id="UP000198619">
    <property type="component" value="Unassembled WGS sequence"/>
</dbReference>
<evidence type="ECO:0000259" key="1">
    <source>
        <dbReference type="PROSITE" id="PS51186"/>
    </source>
</evidence>
<accession>A0A1I0YYL2</accession>
<dbReference type="SUPFAM" id="SSF55729">
    <property type="entry name" value="Acyl-CoA N-acyltransferases (Nat)"/>
    <property type="match status" value="1"/>
</dbReference>
<keyword evidence="2" id="KW-0808">Transferase</keyword>
<sequence length="145" mass="16818">MNVKVFIGKNAMFFKDAEYIRKKVFVEEQGVPYENEMGYEDETATHIVIYHLNNPVAVGRIVEDDNGDFKIGRIAVIKEFRKEGYGKELMNTIISLCNREKDKKIKLNSQLNAVNFYKKLGFKECGEVFLEEKIKHIAMVFEGKI</sequence>
<gene>
    <name evidence="2" type="ORF">SAMN04488528_101580</name>
</gene>
<keyword evidence="3" id="KW-1185">Reference proteome</keyword>
<keyword evidence="2" id="KW-0012">Acyltransferase</keyword>
<evidence type="ECO:0000313" key="3">
    <source>
        <dbReference type="Proteomes" id="UP000198619"/>
    </source>
</evidence>
<dbReference type="PANTHER" id="PTHR13355:SF11">
    <property type="entry name" value="GLUCOSAMINE 6-PHOSPHATE N-ACETYLTRANSFERASE"/>
    <property type="match status" value="1"/>
</dbReference>
<name>A0A1I0YYL2_9CLOT</name>
<evidence type="ECO:0000313" key="2">
    <source>
        <dbReference type="EMBL" id="SFB17460.1"/>
    </source>
</evidence>
<dbReference type="RefSeq" id="WP_207647679.1">
    <property type="nucleotide sequence ID" value="NZ_FOKI01000015.1"/>
</dbReference>
<reference evidence="2 3" key="1">
    <citation type="submission" date="2016-10" db="EMBL/GenBank/DDBJ databases">
        <authorList>
            <person name="de Groot N.N."/>
        </authorList>
    </citation>
    <scope>NUCLEOTIDE SEQUENCE [LARGE SCALE GENOMIC DNA]</scope>
    <source>
        <strain evidence="2 3">DSM 12271</strain>
    </source>
</reference>
<dbReference type="STRING" id="84698.SAMN04488528_101580"/>
<dbReference type="Pfam" id="PF13673">
    <property type="entry name" value="Acetyltransf_10"/>
    <property type="match status" value="1"/>
</dbReference>
<proteinExistence type="predicted"/>
<dbReference type="PROSITE" id="PS51186">
    <property type="entry name" value="GNAT"/>
    <property type="match status" value="1"/>
</dbReference>
<dbReference type="InterPro" id="IPR039143">
    <property type="entry name" value="GNPNAT1-like"/>
</dbReference>
<dbReference type="CDD" id="cd04301">
    <property type="entry name" value="NAT_SF"/>
    <property type="match status" value="1"/>
</dbReference>